<dbReference type="Pfam" id="PF08269">
    <property type="entry name" value="dCache_2"/>
    <property type="match status" value="1"/>
</dbReference>
<dbReference type="PANTHER" id="PTHR44757">
    <property type="entry name" value="DIGUANYLATE CYCLASE DGCP"/>
    <property type="match status" value="1"/>
</dbReference>
<dbReference type="SMART" id="SM00086">
    <property type="entry name" value="PAC"/>
    <property type="match status" value="2"/>
</dbReference>
<dbReference type="CDD" id="cd01948">
    <property type="entry name" value="EAL"/>
    <property type="match status" value="1"/>
</dbReference>
<dbReference type="PROSITE" id="PS50883">
    <property type="entry name" value="EAL"/>
    <property type="match status" value="1"/>
</dbReference>
<dbReference type="Pfam" id="PF13426">
    <property type="entry name" value="PAS_9"/>
    <property type="match status" value="1"/>
</dbReference>
<dbReference type="Pfam" id="PF00990">
    <property type="entry name" value="GGDEF"/>
    <property type="match status" value="1"/>
</dbReference>
<feature type="domain" description="EAL" evidence="10">
    <location>
        <begin position="800"/>
        <end position="1054"/>
    </location>
</feature>
<dbReference type="SMART" id="SM00052">
    <property type="entry name" value="EAL"/>
    <property type="match status" value="1"/>
</dbReference>
<evidence type="ECO:0000256" key="1">
    <source>
        <dbReference type="ARBA" id="ARBA00004651"/>
    </source>
</evidence>
<gene>
    <name evidence="12" type="ORF">GCM10011289_18960</name>
</gene>
<dbReference type="InterPro" id="IPR000160">
    <property type="entry name" value="GGDEF_dom"/>
</dbReference>
<keyword evidence="13" id="KW-1185">Reference proteome</keyword>
<feature type="transmembrane region" description="Helical" evidence="7">
    <location>
        <begin position="12"/>
        <end position="32"/>
    </location>
</feature>
<organism evidence="12 13">
    <name type="scientific">Paludibacterium paludis</name>
    <dbReference type="NCBI Taxonomy" id="1225769"/>
    <lineage>
        <taxon>Bacteria</taxon>
        <taxon>Pseudomonadati</taxon>
        <taxon>Pseudomonadota</taxon>
        <taxon>Betaproteobacteria</taxon>
        <taxon>Neisseriales</taxon>
        <taxon>Chromobacteriaceae</taxon>
        <taxon>Paludibacterium</taxon>
    </lineage>
</organism>
<comment type="catalytic activity">
    <reaction evidence="6">
        <text>3',3'-c-di-GMP + H2O = 5'-phosphoguanylyl(3'-&gt;5')guanosine + H(+)</text>
        <dbReference type="Rhea" id="RHEA:24902"/>
        <dbReference type="ChEBI" id="CHEBI:15377"/>
        <dbReference type="ChEBI" id="CHEBI:15378"/>
        <dbReference type="ChEBI" id="CHEBI:58754"/>
        <dbReference type="ChEBI" id="CHEBI:58805"/>
        <dbReference type="EC" id="3.1.4.52"/>
    </reaction>
    <physiologicalReaction direction="left-to-right" evidence="6">
        <dbReference type="Rhea" id="RHEA:24903"/>
    </physiologicalReaction>
</comment>
<dbReference type="InterPro" id="IPR052155">
    <property type="entry name" value="Biofilm_reg_signaling"/>
</dbReference>
<feature type="domain" description="GGDEF" evidence="11">
    <location>
        <begin position="658"/>
        <end position="791"/>
    </location>
</feature>
<dbReference type="GO" id="GO:0071732">
    <property type="term" value="P:cellular response to nitric oxide"/>
    <property type="evidence" value="ECO:0007669"/>
    <property type="project" value="UniProtKB-ARBA"/>
</dbReference>
<dbReference type="InterPro" id="IPR033480">
    <property type="entry name" value="sCache_2"/>
</dbReference>
<dbReference type="Gene3D" id="3.30.450.20">
    <property type="entry name" value="PAS domain"/>
    <property type="match status" value="3"/>
</dbReference>
<sequence length="1068" mass="120839">MELTQSRLSRLQLFGTLAIVFALAITMAGYFLTLHWRDFVARQASIESDTGKRAREYLQAYGDHTALTLQAFRDRTAAQLHNQIREQVDQTYTVVDTIWKREHGRVSDARLRRMIVETLRPLRYFDGRGYFFIDTLDGRCVLLPTAARMEGRPLIDNKDDRGHYIMRGLIDATRNPSGSGFSHYRWYLPGTRTMADKIAYVKRFDPAGWLIGSGEYVANVEDAMQRDALAMLSSMRYGEDGNTLLIDNHGVLRLYPADPSLEGRHYLALPAPLRAQVLAMMELSRRGGFMEYAAPERHGKEVSHLAYVRRLPGWDWTLVSAMETDSIADIGRKARDELDRTLQLRISATLLMTLFALVLGVVFSWLFMRWMNALIGRYRKDLMQSNRELKERSRELLLSRFMVDHATDIVCLLDEHKHLAYENDAAKRCLGEEQDDRTARLAALFAAPPQPLPVTYEVMLSEPGDTTTYLEVTQNSIDYEGEHYLCVTGRDITQRVRSDHQLRLAARVFDSSNEAILITDADSRILAVNRLFCEITGYEESEVLGKMPSILASGRHNDSFYEDMWQRLRERGHWAGEIWNRRKDGEIFPEWLNISVLTDENGAITHFIALFTDITERKAQEAHVRHLAEYDFLTDLPNRVLIHDRLQQAIRAAQKNLHQLAVLFVDLDHFKNINDSLGHGNGDELLKMVADRLAGALRPIDTVGRTGGDEFVLILPDLDSPEEAGHAAQSLLDILHRPFVVAGHTLVVSASIGISVCPEDGEDIQTLLMNADLAMYHAKSSGRNTYQFYARRMNEQVTERLLLESHLRQALENNELELVYQPQFAIKSRRLVGCEALLRWNHPEHGRIPPDRFIPVAEDTGLIVGIGRWVLNEACRQLARWRDSGLPCIPVAVNVSARQLARHDFIEDVEHALRENGLEGSLLELEVTESTLMEDPDMAAGQLARIKEMGVRLSVDDFGTGYSSLAYLKRFAPDTIKIDRSFVCDLPDDSEDAAIVSAIIHLAEALGMDTLAEGVETEAQRQFLGSLRCQLLQGYLMGRPQSAQEMGDLLASRKTVVIDGKVTAADKA</sequence>
<dbReference type="SMART" id="SM01049">
    <property type="entry name" value="Cache_2"/>
    <property type="match status" value="2"/>
</dbReference>
<reference evidence="12" key="2">
    <citation type="submission" date="2020-09" db="EMBL/GenBank/DDBJ databases">
        <authorList>
            <person name="Sun Q."/>
            <person name="Kim S."/>
        </authorList>
    </citation>
    <scope>NUCLEOTIDE SEQUENCE</scope>
    <source>
        <strain evidence="12">KCTC 32182</strain>
    </source>
</reference>
<dbReference type="InterPro" id="IPR035965">
    <property type="entry name" value="PAS-like_dom_sf"/>
</dbReference>
<dbReference type="InterPro" id="IPR001610">
    <property type="entry name" value="PAC"/>
</dbReference>
<dbReference type="FunFam" id="3.30.70.270:FF:000001">
    <property type="entry name" value="Diguanylate cyclase domain protein"/>
    <property type="match status" value="1"/>
</dbReference>
<keyword evidence="4 7" id="KW-1133">Transmembrane helix</keyword>
<dbReference type="InterPro" id="IPR004010">
    <property type="entry name" value="Double_Cache_2"/>
</dbReference>
<dbReference type="Gene3D" id="3.30.70.270">
    <property type="match status" value="1"/>
</dbReference>
<feature type="transmembrane region" description="Helical" evidence="7">
    <location>
        <begin position="342"/>
        <end position="368"/>
    </location>
</feature>
<dbReference type="GO" id="GO:0005886">
    <property type="term" value="C:plasma membrane"/>
    <property type="evidence" value="ECO:0007669"/>
    <property type="project" value="UniProtKB-SubCell"/>
</dbReference>
<dbReference type="InterPro" id="IPR001633">
    <property type="entry name" value="EAL_dom"/>
</dbReference>
<evidence type="ECO:0000256" key="3">
    <source>
        <dbReference type="ARBA" id="ARBA00022692"/>
    </source>
</evidence>
<feature type="domain" description="PAC" evidence="9">
    <location>
        <begin position="574"/>
        <end position="626"/>
    </location>
</feature>
<dbReference type="CDD" id="cd01949">
    <property type="entry name" value="GGDEF"/>
    <property type="match status" value="1"/>
</dbReference>
<comment type="caution">
    <text evidence="12">The sequence shown here is derived from an EMBL/GenBank/DDBJ whole genome shotgun (WGS) entry which is preliminary data.</text>
</comment>
<protein>
    <recommendedName>
        <fullName evidence="14">PAS domain S-box-containing protein/diguanylate cyclase (GGDEF)-like protein</fullName>
    </recommendedName>
</protein>
<evidence type="ECO:0000259" key="10">
    <source>
        <dbReference type="PROSITE" id="PS50883"/>
    </source>
</evidence>
<keyword evidence="3 7" id="KW-0812">Transmembrane</keyword>
<dbReference type="SUPFAM" id="SSF55073">
    <property type="entry name" value="Nucleotide cyclase"/>
    <property type="match status" value="1"/>
</dbReference>
<dbReference type="SMART" id="SM00091">
    <property type="entry name" value="PAS"/>
    <property type="match status" value="2"/>
</dbReference>
<keyword evidence="5 7" id="KW-0472">Membrane</keyword>
<reference evidence="12" key="1">
    <citation type="journal article" date="2014" name="Int. J. Syst. Evol. Microbiol.">
        <title>Complete genome sequence of Corynebacterium casei LMG S-19264T (=DSM 44701T), isolated from a smear-ripened cheese.</title>
        <authorList>
            <consortium name="US DOE Joint Genome Institute (JGI-PGF)"/>
            <person name="Walter F."/>
            <person name="Albersmeier A."/>
            <person name="Kalinowski J."/>
            <person name="Ruckert C."/>
        </authorList>
    </citation>
    <scope>NUCLEOTIDE SEQUENCE</scope>
    <source>
        <strain evidence="12">KCTC 32182</strain>
    </source>
</reference>
<evidence type="ECO:0000259" key="11">
    <source>
        <dbReference type="PROSITE" id="PS50887"/>
    </source>
</evidence>
<evidence type="ECO:0000256" key="7">
    <source>
        <dbReference type="SAM" id="Phobius"/>
    </source>
</evidence>
<dbReference type="PROSITE" id="PS50887">
    <property type="entry name" value="GGDEF"/>
    <property type="match status" value="1"/>
</dbReference>
<dbReference type="NCBIfam" id="TIGR00254">
    <property type="entry name" value="GGDEF"/>
    <property type="match status" value="1"/>
</dbReference>
<evidence type="ECO:0000256" key="5">
    <source>
        <dbReference type="ARBA" id="ARBA00023136"/>
    </source>
</evidence>
<evidence type="ECO:0000259" key="8">
    <source>
        <dbReference type="PROSITE" id="PS50112"/>
    </source>
</evidence>
<evidence type="ECO:0000256" key="2">
    <source>
        <dbReference type="ARBA" id="ARBA00022475"/>
    </source>
</evidence>
<dbReference type="GO" id="GO:0071111">
    <property type="term" value="F:cyclic-guanylate-specific phosphodiesterase activity"/>
    <property type="evidence" value="ECO:0007669"/>
    <property type="project" value="UniProtKB-EC"/>
</dbReference>
<dbReference type="SUPFAM" id="SSF55785">
    <property type="entry name" value="PYP-like sensor domain (PAS domain)"/>
    <property type="match status" value="2"/>
</dbReference>
<dbReference type="EMBL" id="BMYX01000009">
    <property type="protein sequence ID" value="GGY15814.1"/>
    <property type="molecule type" value="Genomic_DNA"/>
</dbReference>
<keyword evidence="2" id="KW-1003">Cell membrane</keyword>
<proteinExistence type="predicted"/>
<evidence type="ECO:0000256" key="6">
    <source>
        <dbReference type="ARBA" id="ARBA00051114"/>
    </source>
</evidence>
<feature type="domain" description="PAS" evidence="8">
    <location>
        <begin position="501"/>
        <end position="546"/>
    </location>
</feature>
<dbReference type="RefSeq" id="WP_189533673.1">
    <property type="nucleotide sequence ID" value="NZ_BMYX01000009.1"/>
</dbReference>
<evidence type="ECO:0000313" key="13">
    <source>
        <dbReference type="Proteomes" id="UP000645257"/>
    </source>
</evidence>
<dbReference type="PANTHER" id="PTHR44757:SF2">
    <property type="entry name" value="BIOFILM ARCHITECTURE MAINTENANCE PROTEIN MBAA"/>
    <property type="match status" value="1"/>
</dbReference>
<name>A0A918P2X5_9NEIS</name>
<dbReference type="PROSITE" id="PS50112">
    <property type="entry name" value="PAS"/>
    <property type="match status" value="1"/>
</dbReference>
<dbReference type="SUPFAM" id="SSF141868">
    <property type="entry name" value="EAL domain-like"/>
    <property type="match status" value="1"/>
</dbReference>
<dbReference type="InterPro" id="IPR000014">
    <property type="entry name" value="PAS"/>
</dbReference>
<dbReference type="CDD" id="cd00130">
    <property type="entry name" value="PAS"/>
    <property type="match status" value="1"/>
</dbReference>
<evidence type="ECO:0000259" key="9">
    <source>
        <dbReference type="PROSITE" id="PS50113"/>
    </source>
</evidence>
<dbReference type="PROSITE" id="PS50113">
    <property type="entry name" value="PAC"/>
    <property type="match status" value="1"/>
</dbReference>
<dbReference type="Proteomes" id="UP000645257">
    <property type="component" value="Unassembled WGS sequence"/>
</dbReference>
<dbReference type="InterPro" id="IPR000700">
    <property type="entry name" value="PAS-assoc_C"/>
</dbReference>
<dbReference type="InterPro" id="IPR029787">
    <property type="entry name" value="Nucleotide_cyclase"/>
</dbReference>
<dbReference type="InterPro" id="IPR035919">
    <property type="entry name" value="EAL_sf"/>
</dbReference>
<accession>A0A918P2X5</accession>
<dbReference type="Pfam" id="PF00563">
    <property type="entry name" value="EAL"/>
    <property type="match status" value="1"/>
</dbReference>
<dbReference type="Gene3D" id="3.20.20.450">
    <property type="entry name" value="EAL domain"/>
    <property type="match status" value="1"/>
</dbReference>
<evidence type="ECO:0008006" key="14">
    <source>
        <dbReference type="Google" id="ProtNLM"/>
    </source>
</evidence>
<dbReference type="FunFam" id="3.20.20.450:FF:000001">
    <property type="entry name" value="Cyclic di-GMP phosphodiesterase yahA"/>
    <property type="match status" value="1"/>
</dbReference>
<dbReference type="InterPro" id="IPR043128">
    <property type="entry name" value="Rev_trsase/Diguanyl_cyclase"/>
</dbReference>
<evidence type="ECO:0000256" key="4">
    <source>
        <dbReference type="ARBA" id="ARBA00022989"/>
    </source>
</evidence>
<comment type="subcellular location">
    <subcellularLocation>
        <location evidence="1">Cell membrane</location>
        <topology evidence="1">Multi-pass membrane protein</topology>
    </subcellularLocation>
</comment>
<dbReference type="SMART" id="SM00267">
    <property type="entry name" value="GGDEF"/>
    <property type="match status" value="1"/>
</dbReference>
<evidence type="ECO:0000313" key="12">
    <source>
        <dbReference type="EMBL" id="GGY15814.1"/>
    </source>
</evidence>
<dbReference type="AlphaFoldDB" id="A0A918P2X5"/>
<dbReference type="NCBIfam" id="TIGR00229">
    <property type="entry name" value="sensory_box"/>
    <property type="match status" value="1"/>
</dbReference>